<dbReference type="Proteomes" id="UP001060170">
    <property type="component" value="Chromosome 2"/>
</dbReference>
<reference evidence="1 2" key="3">
    <citation type="journal article" date="2022" name="Microbiol. Spectr.">
        <title>Folding features and dynamics of 3D genome architecture in plant fungal pathogens.</title>
        <authorList>
            <person name="Xia C."/>
        </authorList>
    </citation>
    <scope>NUCLEOTIDE SEQUENCE [LARGE SCALE GENOMIC DNA]</scope>
    <source>
        <strain evidence="1 2">93-210</strain>
    </source>
</reference>
<reference evidence="2" key="2">
    <citation type="journal article" date="2018" name="Mol. Plant Microbe Interact.">
        <title>Genome sequence resources for the wheat stripe rust pathogen (Puccinia striiformis f. sp. tritici) and the barley stripe rust pathogen (Puccinia striiformis f. sp. hordei).</title>
        <authorList>
            <person name="Xia C."/>
            <person name="Wang M."/>
            <person name="Yin C."/>
            <person name="Cornejo O.E."/>
            <person name="Hulbert S.H."/>
            <person name="Chen X."/>
        </authorList>
    </citation>
    <scope>NUCLEOTIDE SEQUENCE [LARGE SCALE GENOMIC DNA]</scope>
    <source>
        <strain evidence="2">93-210</strain>
    </source>
</reference>
<keyword evidence="2" id="KW-1185">Reference proteome</keyword>
<sequence>MDLIACYQSLREGAILIQGLSADDEHPTVDGDPPLSKRLSGAVSHQMIHDTRADSEGGTFCLPTLPPSGLHLLLRVDNYVPSSGQLVLCDYIRPGCTQDVAVLIGRELVVASPYDVRPHSSQT</sequence>
<dbReference type="EMBL" id="CM045866">
    <property type="protein sequence ID" value="KAI7961752.1"/>
    <property type="molecule type" value="Genomic_DNA"/>
</dbReference>
<evidence type="ECO:0000313" key="2">
    <source>
        <dbReference type="Proteomes" id="UP001060170"/>
    </source>
</evidence>
<evidence type="ECO:0000313" key="1">
    <source>
        <dbReference type="EMBL" id="KAI7961752.1"/>
    </source>
</evidence>
<protein>
    <submittedName>
        <fullName evidence="1">Uncharacterized protein</fullName>
    </submittedName>
</protein>
<comment type="caution">
    <text evidence="1">The sequence shown here is derived from an EMBL/GenBank/DDBJ whole genome shotgun (WGS) entry which is preliminary data.</text>
</comment>
<proteinExistence type="predicted"/>
<gene>
    <name evidence="1" type="ORF">MJO28_002241</name>
</gene>
<reference evidence="2" key="1">
    <citation type="journal article" date="2018" name="BMC Genomics">
        <title>Genomic insights into host adaptation between the wheat stripe rust pathogen (Puccinia striiformis f. sp. tritici) and the barley stripe rust pathogen (Puccinia striiformis f. sp. hordei).</title>
        <authorList>
            <person name="Xia C."/>
            <person name="Wang M."/>
            <person name="Yin C."/>
            <person name="Cornejo O.E."/>
            <person name="Hulbert S.H."/>
            <person name="Chen X."/>
        </authorList>
    </citation>
    <scope>NUCLEOTIDE SEQUENCE [LARGE SCALE GENOMIC DNA]</scope>
    <source>
        <strain evidence="2">93-210</strain>
    </source>
</reference>
<accession>A0ACC0EWK5</accession>
<organism evidence="1 2">
    <name type="scientific">Puccinia striiformis f. sp. tritici</name>
    <dbReference type="NCBI Taxonomy" id="168172"/>
    <lineage>
        <taxon>Eukaryota</taxon>
        <taxon>Fungi</taxon>
        <taxon>Dikarya</taxon>
        <taxon>Basidiomycota</taxon>
        <taxon>Pucciniomycotina</taxon>
        <taxon>Pucciniomycetes</taxon>
        <taxon>Pucciniales</taxon>
        <taxon>Pucciniaceae</taxon>
        <taxon>Puccinia</taxon>
    </lineage>
</organism>
<name>A0ACC0EWK5_9BASI</name>